<sequence>MRHHAYVVVGDSEAGVKAALAHIERELGLKAARNPDVIVFRYGLLPVEEARRIISIAHQGAIGGEHKAVVIVASRIYHEAQNAFLKLFEEPPRSTTLYLIVPQIGQLLSTLRSRVAVLEESKKQVALPELATDFLRATREKRSAIIKKLTSGTDEEERRENRDEALALVSGIEQAVYSAWEGEPKLAALLSDIIVLRSHLYDRSAPLKMILEHLAIVTPQGLLAGRHGLAK</sequence>
<name>A0A1F6E2N6_9BACT</name>
<gene>
    <name evidence="1" type="ORF">A3C95_01260</name>
</gene>
<dbReference type="AlphaFoldDB" id="A0A1F6E2N6"/>
<proteinExistence type="predicted"/>
<accession>A0A1F6E2N6</accession>
<dbReference type="SUPFAM" id="SSF52540">
    <property type="entry name" value="P-loop containing nucleoside triphosphate hydrolases"/>
    <property type="match status" value="1"/>
</dbReference>
<evidence type="ECO:0000313" key="2">
    <source>
        <dbReference type="Proteomes" id="UP000177107"/>
    </source>
</evidence>
<dbReference type="Gene3D" id="3.40.50.300">
    <property type="entry name" value="P-loop containing nucleotide triphosphate hydrolases"/>
    <property type="match status" value="1"/>
</dbReference>
<dbReference type="Pfam" id="PF13177">
    <property type="entry name" value="DNA_pol3_delta2"/>
    <property type="match status" value="1"/>
</dbReference>
<comment type="caution">
    <text evidence="1">The sequence shown here is derived from an EMBL/GenBank/DDBJ whole genome shotgun (WGS) entry which is preliminary data.</text>
</comment>
<dbReference type="STRING" id="1798499.A3C95_01260"/>
<organism evidence="1 2">
    <name type="scientific">Candidatus Kaiserbacteria bacterium RIFCSPHIGHO2_02_FULL_56_30</name>
    <dbReference type="NCBI Taxonomy" id="1798499"/>
    <lineage>
        <taxon>Bacteria</taxon>
        <taxon>Candidatus Kaiseribacteriota</taxon>
    </lineage>
</organism>
<evidence type="ECO:0000313" key="1">
    <source>
        <dbReference type="EMBL" id="OGG67975.1"/>
    </source>
</evidence>
<reference evidence="1 2" key="1">
    <citation type="journal article" date="2016" name="Nat. Commun.">
        <title>Thousands of microbial genomes shed light on interconnected biogeochemical processes in an aquifer system.</title>
        <authorList>
            <person name="Anantharaman K."/>
            <person name="Brown C.T."/>
            <person name="Hug L.A."/>
            <person name="Sharon I."/>
            <person name="Castelle C.J."/>
            <person name="Probst A.J."/>
            <person name="Thomas B.C."/>
            <person name="Singh A."/>
            <person name="Wilkins M.J."/>
            <person name="Karaoz U."/>
            <person name="Brodie E.L."/>
            <person name="Williams K.H."/>
            <person name="Hubbard S.S."/>
            <person name="Banfield J.F."/>
        </authorList>
    </citation>
    <scope>NUCLEOTIDE SEQUENCE [LARGE SCALE GENOMIC DNA]</scope>
</reference>
<dbReference type="Proteomes" id="UP000177107">
    <property type="component" value="Unassembled WGS sequence"/>
</dbReference>
<dbReference type="EMBL" id="MFLM01000017">
    <property type="protein sequence ID" value="OGG67975.1"/>
    <property type="molecule type" value="Genomic_DNA"/>
</dbReference>
<dbReference type="InterPro" id="IPR027417">
    <property type="entry name" value="P-loop_NTPase"/>
</dbReference>
<protein>
    <submittedName>
        <fullName evidence="1">Uncharacterized protein</fullName>
    </submittedName>
</protein>